<dbReference type="Proteomes" id="UP001162483">
    <property type="component" value="Unassembled WGS sequence"/>
</dbReference>
<organism evidence="1 2">
    <name type="scientific">Staurois parvus</name>
    <dbReference type="NCBI Taxonomy" id="386267"/>
    <lineage>
        <taxon>Eukaryota</taxon>
        <taxon>Metazoa</taxon>
        <taxon>Chordata</taxon>
        <taxon>Craniata</taxon>
        <taxon>Vertebrata</taxon>
        <taxon>Euteleostomi</taxon>
        <taxon>Amphibia</taxon>
        <taxon>Batrachia</taxon>
        <taxon>Anura</taxon>
        <taxon>Neobatrachia</taxon>
        <taxon>Ranoidea</taxon>
        <taxon>Ranidae</taxon>
        <taxon>Staurois</taxon>
    </lineage>
</organism>
<accession>A0ABN9HBY0</accession>
<dbReference type="EMBL" id="CATNWA010020455">
    <property type="protein sequence ID" value="CAI9618437.1"/>
    <property type="molecule type" value="Genomic_DNA"/>
</dbReference>
<reference evidence="1" key="1">
    <citation type="submission" date="2023-05" db="EMBL/GenBank/DDBJ databases">
        <authorList>
            <person name="Stuckert A."/>
        </authorList>
    </citation>
    <scope>NUCLEOTIDE SEQUENCE</scope>
</reference>
<comment type="caution">
    <text evidence="1">The sequence shown here is derived from an EMBL/GenBank/DDBJ whole genome shotgun (WGS) entry which is preliminary data.</text>
</comment>
<proteinExistence type="predicted"/>
<gene>
    <name evidence="1" type="ORF">SPARVUS_LOCUS15685095</name>
</gene>
<protein>
    <submittedName>
        <fullName evidence="1">Uncharacterized protein</fullName>
    </submittedName>
</protein>
<evidence type="ECO:0000313" key="1">
    <source>
        <dbReference type="EMBL" id="CAI9618437.1"/>
    </source>
</evidence>
<evidence type="ECO:0000313" key="2">
    <source>
        <dbReference type="Proteomes" id="UP001162483"/>
    </source>
</evidence>
<keyword evidence="2" id="KW-1185">Reference proteome</keyword>
<name>A0ABN9HBY0_9NEOB</name>
<sequence>MTEDLHICYIFVLGFKNFKTQCNSFADLSKNIPLLIQNLLNFWKLF</sequence>